<comment type="caution">
    <text evidence="2">The sequence shown here is derived from an EMBL/GenBank/DDBJ whole genome shotgun (WGS) entry which is preliminary data.</text>
</comment>
<reference evidence="2 3" key="1">
    <citation type="journal article" date="2020" name="Insects">
        <title>Bacteria Belonging to Pseudomonas typographi sp. nov. from the Bark Beetle Ips typographus Have Genomic Potential to Aid in the Host Ecology.</title>
        <authorList>
            <person name="Peral-Aranega E."/>
            <person name="Saati-Santamaria Z."/>
            <person name="Kolarik M."/>
            <person name="Rivas R."/>
            <person name="Garcia-Fraile P."/>
        </authorList>
    </citation>
    <scope>NUCLEOTIDE SEQUENCE [LARGE SCALE GENOMIC DNA]</scope>
    <source>
        <strain evidence="2 3">CA3A</strain>
    </source>
</reference>
<evidence type="ECO:0000313" key="3">
    <source>
        <dbReference type="Proteomes" id="UP000805841"/>
    </source>
</evidence>
<organism evidence="2 3">
    <name type="scientific">Pseudomonas typographi</name>
    <dbReference type="NCBI Taxonomy" id="2715964"/>
    <lineage>
        <taxon>Bacteria</taxon>
        <taxon>Pseudomonadati</taxon>
        <taxon>Pseudomonadota</taxon>
        <taxon>Gammaproteobacteria</taxon>
        <taxon>Pseudomonadales</taxon>
        <taxon>Pseudomonadaceae</taxon>
        <taxon>Pseudomonas</taxon>
    </lineage>
</organism>
<evidence type="ECO:0000313" key="2">
    <source>
        <dbReference type="EMBL" id="MBD1599405.1"/>
    </source>
</evidence>
<name>A0ABR7Z1P0_9PSED</name>
<gene>
    <name evidence="2" type="ORF">HAQ05_11905</name>
</gene>
<dbReference type="Gene3D" id="3.10.450.50">
    <property type="match status" value="1"/>
</dbReference>
<dbReference type="InterPro" id="IPR032710">
    <property type="entry name" value="NTF2-like_dom_sf"/>
</dbReference>
<dbReference type="EMBL" id="JAAOCA010000013">
    <property type="protein sequence ID" value="MBD1599405.1"/>
    <property type="molecule type" value="Genomic_DNA"/>
</dbReference>
<dbReference type="InterPro" id="IPR037401">
    <property type="entry name" value="SnoaL-like"/>
</dbReference>
<accession>A0ABR7Z1P0</accession>
<dbReference type="PANTHER" id="PTHR41252:SF1">
    <property type="entry name" value="BLR2505 PROTEIN"/>
    <property type="match status" value="1"/>
</dbReference>
<feature type="domain" description="SnoaL-like" evidence="1">
    <location>
        <begin position="21"/>
        <end position="127"/>
    </location>
</feature>
<evidence type="ECO:0000259" key="1">
    <source>
        <dbReference type="Pfam" id="PF12680"/>
    </source>
</evidence>
<dbReference type="PANTHER" id="PTHR41252">
    <property type="entry name" value="BLR2505 PROTEIN"/>
    <property type="match status" value="1"/>
</dbReference>
<protein>
    <submittedName>
        <fullName evidence="2">SnoaL-like domain-containing protein</fullName>
    </submittedName>
</protein>
<keyword evidence="3" id="KW-1185">Reference proteome</keyword>
<sequence>MKDQNCPASAVPTAEASKAVVRHFFEVFSSGDLQRIGQCLHDELRWWVAGSLPGLSGTYDKPGICTLLGGVAAAYVGGALPMTVVAMIAEGDRVAVELQCRATLHNGRVYANQLHVSIELCEGKLWRVREYLDTAHCHEIFLAA</sequence>
<dbReference type="SUPFAM" id="SSF54427">
    <property type="entry name" value="NTF2-like"/>
    <property type="match status" value="1"/>
</dbReference>
<proteinExistence type="predicted"/>
<dbReference type="Proteomes" id="UP000805841">
    <property type="component" value="Unassembled WGS sequence"/>
</dbReference>
<dbReference type="Pfam" id="PF12680">
    <property type="entry name" value="SnoaL_2"/>
    <property type="match status" value="1"/>
</dbReference>
<dbReference type="RefSeq" id="WP_190420751.1">
    <property type="nucleotide sequence ID" value="NZ_JAAOCA010000013.1"/>
</dbReference>